<comment type="caution">
    <text evidence="2">The sequence shown here is derived from an EMBL/GenBank/DDBJ whole genome shotgun (WGS) entry which is preliminary data.</text>
</comment>
<protein>
    <recommendedName>
        <fullName evidence="1">NB-ARC domain-containing protein</fullName>
    </recommendedName>
</protein>
<dbReference type="Proteomes" id="UP000482800">
    <property type="component" value="Unassembled WGS sequence"/>
</dbReference>
<sequence>MGMADWLWRDGATRRLEAIDRRFGAWQQAGAGQVRRGLPGAVSDFTGRHAVLADLRGRLARHDPGGPSPATCAVTGMGGVGKTTLAVHAAREAVGRYADGAFFIDLHGFSPGMAPLLPEAALEQLLRDAGERGDAIPLAPAARRARWCSIMAERKAIVVLDNAENSAQIGPLLPGAPGCLVIVTSRRRLTALPEVDELVLDVLSPDDAEELFVRVAGAERAYDPAEVRQVARLCDHLPLAIRIVAARHRDEPTRPLRAVLADLSDQTGRLAELSPEGAGVLGALHLTTARMGAEPARALRLLGLHPGPLYRAPALAHLAEVGEAEARTLLRTLADHHLLTPTKDGYQCHDLVRAFVWAQSRDHIDPAERDAAHARLHAWYERVAEESAPEWLTVERDNLVAFCLGSRAKEVALTGLSAADRLSVLGFYDHARGLYNHFRLVCVDAATQAKALFGLGDLVRLTFGEIEHAVKRYTEARERYLAAGDQCGAATALLGIAHMARITGDNASALLRYQEAVETFVRLRDVRGEAYATWGLAAIRTRLGDLDQARDLFAHALDLDIRTGYEFGQAEDERGLGGVAFCAGDMAEARTRFNQAYGLACTIGYRRGQAHNLLGLGRVARATDELAEARRLFTEALMIYEELGLDLAENARTELATVAVSVPGTTVGRSGGGYQGGQECGE</sequence>
<dbReference type="InterPro" id="IPR027417">
    <property type="entry name" value="P-loop_NTPase"/>
</dbReference>
<keyword evidence="3" id="KW-1185">Reference proteome</keyword>
<feature type="domain" description="NB-ARC" evidence="1">
    <location>
        <begin position="69"/>
        <end position="219"/>
    </location>
</feature>
<reference evidence="2 3" key="1">
    <citation type="submission" date="2020-03" db="EMBL/GenBank/DDBJ databases">
        <title>Whole genome shotgun sequence of Phytohabitans houttuyneae NBRC 108639.</title>
        <authorList>
            <person name="Komaki H."/>
            <person name="Tamura T."/>
        </authorList>
    </citation>
    <scope>NUCLEOTIDE SEQUENCE [LARGE SCALE GENOMIC DNA]</scope>
    <source>
        <strain evidence="2 3">NBRC 108639</strain>
    </source>
</reference>
<dbReference type="GO" id="GO:0043531">
    <property type="term" value="F:ADP binding"/>
    <property type="evidence" value="ECO:0007669"/>
    <property type="project" value="InterPro"/>
</dbReference>
<evidence type="ECO:0000313" key="2">
    <source>
        <dbReference type="EMBL" id="GFJ83906.1"/>
    </source>
</evidence>
<dbReference type="InterPro" id="IPR002182">
    <property type="entry name" value="NB-ARC"/>
</dbReference>
<dbReference type="PANTHER" id="PTHR47691:SF3">
    <property type="entry name" value="HTH-TYPE TRANSCRIPTIONAL REGULATOR RV0890C-RELATED"/>
    <property type="match status" value="1"/>
</dbReference>
<organism evidence="2 3">
    <name type="scientific">Phytohabitans houttuyneae</name>
    <dbReference type="NCBI Taxonomy" id="1076126"/>
    <lineage>
        <taxon>Bacteria</taxon>
        <taxon>Bacillati</taxon>
        <taxon>Actinomycetota</taxon>
        <taxon>Actinomycetes</taxon>
        <taxon>Micromonosporales</taxon>
        <taxon>Micromonosporaceae</taxon>
    </lineage>
</organism>
<evidence type="ECO:0000259" key="1">
    <source>
        <dbReference type="Pfam" id="PF00931"/>
    </source>
</evidence>
<dbReference type="Pfam" id="PF13424">
    <property type="entry name" value="TPR_12"/>
    <property type="match status" value="1"/>
</dbReference>
<dbReference type="SUPFAM" id="SSF52540">
    <property type="entry name" value="P-loop containing nucleoside triphosphate hydrolases"/>
    <property type="match status" value="1"/>
</dbReference>
<dbReference type="Gene3D" id="1.25.40.10">
    <property type="entry name" value="Tetratricopeptide repeat domain"/>
    <property type="match status" value="1"/>
</dbReference>
<proteinExistence type="predicted"/>
<gene>
    <name evidence="2" type="ORF">Phou_080860</name>
</gene>
<accession>A0A6V8KPZ2</accession>
<dbReference type="SUPFAM" id="SSF48452">
    <property type="entry name" value="TPR-like"/>
    <property type="match status" value="1"/>
</dbReference>
<reference evidence="2 3" key="2">
    <citation type="submission" date="2020-03" db="EMBL/GenBank/DDBJ databases">
        <authorList>
            <person name="Ichikawa N."/>
            <person name="Kimura A."/>
            <person name="Kitahashi Y."/>
            <person name="Uohara A."/>
        </authorList>
    </citation>
    <scope>NUCLEOTIDE SEQUENCE [LARGE SCALE GENOMIC DNA]</scope>
    <source>
        <strain evidence="2 3">NBRC 108639</strain>
    </source>
</reference>
<dbReference type="AlphaFoldDB" id="A0A6V8KPZ2"/>
<dbReference type="EMBL" id="BLPF01000003">
    <property type="protein sequence ID" value="GFJ83906.1"/>
    <property type="molecule type" value="Genomic_DNA"/>
</dbReference>
<dbReference type="Gene3D" id="3.40.50.300">
    <property type="entry name" value="P-loop containing nucleotide triphosphate hydrolases"/>
    <property type="match status" value="1"/>
</dbReference>
<evidence type="ECO:0000313" key="3">
    <source>
        <dbReference type="Proteomes" id="UP000482800"/>
    </source>
</evidence>
<dbReference type="Pfam" id="PF00931">
    <property type="entry name" value="NB-ARC"/>
    <property type="match status" value="1"/>
</dbReference>
<dbReference type="InterPro" id="IPR011990">
    <property type="entry name" value="TPR-like_helical_dom_sf"/>
</dbReference>
<name>A0A6V8KPZ2_9ACTN</name>
<dbReference type="PANTHER" id="PTHR47691">
    <property type="entry name" value="REGULATOR-RELATED"/>
    <property type="match status" value="1"/>
</dbReference>
<dbReference type="PRINTS" id="PR00364">
    <property type="entry name" value="DISEASERSIST"/>
</dbReference>